<dbReference type="InterPro" id="IPR052265">
    <property type="entry name" value="Gamma-CA"/>
</dbReference>
<dbReference type="Pfam" id="PF00132">
    <property type="entry name" value="Hexapep"/>
    <property type="match status" value="1"/>
</dbReference>
<dbReference type="Gene3D" id="2.160.10.10">
    <property type="entry name" value="Hexapeptide repeat proteins"/>
    <property type="match status" value="1"/>
</dbReference>
<reference evidence="1 2" key="1">
    <citation type="submission" date="2018-08" db="EMBL/GenBank/DDBJ databases">
        <title>The metabolism and importance of syntrophic acetate oxidation coupled to methane or sulfide production in haloalkaline environments.</title>
        <authorList>
            <person name="Timmers P.H.A."/>
            <person name="Vavourakis C.D."/>
            <person name="Sorokin D.Y."/>
            <person name="Sinninghe Damste J.S."/>
            <person name="Muyzer G."/>
            <person name="Stams A.J.M."/>
            <person name="Plugge C.M."/>
        </authorList>
    </citation>
    <scope>NUCLEOTIDE SEQUENCE [LARGE SCALE GENOMIC DNA]</scope>
    <source>
        <strain evidence="1">MSAO_Arc3</strain>
    </source>
</reference>
<dbReference type="PANTHER" id="PTHR43360:SF1">
    <property type="entry name" value="CARBOXYSOME ASSEMBLY PROTEIN CCMM"/>
    <property type="match status" value="1"/>
</dbReference>
<gene>
    <name evidence="1" type="ORF">D5R95_04900</name>
</gene>
<dbReference type="Proteomes" id="UP000284763">
    <property type="component" value="Unassembled WGS sequence"/>
</dbReference>
<comment type="caution">
    <text evidence="1">The sequence shown here is derived from an EMBL/GenBank/DDBJ whole genome shotgun (WGS) entry which is preliminary data.</text>
</comment>
<dbReference type="InterPro" id="IPR011004">
    <property type="entry name" value="Trimer_LpxA-like_sf"/>
</dbReference>
<dbReference type="EMBL" id="QZAB01000310">
    <property type="protein sequence ID" value="RQD85312.1"/>
    <property type="molecule type" value="Genomic_DNA"/>
</dbReference>
<dbReference type="InterPro" id="IPR001451">
    <property type="entry name" value="Hexapep"/>
</dbReference>
<feature type="non-terminal residue" evidence="1">
    <location>
        <position position="169"/>
    </location>
</feature>
<evidence type="ECO:0000313" key="2">
    <source>
        <dbReference type="Proteomes" id="UP000284763"/>
    </source>
</evidence>
<dbReference type="SUPFAM" id="SSF51161">
    <property type="entry name" value="Trimeric LpxA-like enzymes"/>
    <property type="match status" value="1"/>
</dbReference>
<evidence type="ECO:0000313" key="1">
    <source>
        <dbReference type="EMBL" id="RQD85312.1"/>
    </source>
</evidence>
<sequence length="169" mass="18693">MKDKNKPSYTSMPNIMKNPPISCNKRCVQPNISDTAFIHPDSSIIGDVKIGRNVMVAPYSSIRADEGAPFFIDDMSNIQDNVVIHALQTVDQDNKVIEERFVKHNKEKYAVYIGKGVSLAHQSQVHGPAYVGDNTFIAMQALVFDSYVGKDCVLEPKSGVIGVIIPDQR</sequence>
<accession>A0A424YXY5</accession>
<dbReference type="AlphaFoldDB" id="A0A424YXY5"/>
<proteinExistence type="predicted"/>
<dbReference type="PANTHER" id="PTHR43360">
    <property type="entry name" value="CARBON DIOXIDE CONCENTRATING MECHANISM PROTEIN CCMM"/>
    <property type="match status" value="1"/>
</dbReference>
<protein>
    <submittedName>
        <fullName evidence="1">Carbonic anhydrase</fullName>
    </submittedName>
</protein>
<organism evidence="1 2">
    <name type="scientific">Methanosalsum natronophilum</name>
    <dbReference type="NCBI Taxonomy" id="768733"/>
    <lineage>
        <taxon>Archaea</taxon>
        <taxon>Methanobacteriati</taxon>
        <taxon>Methanobacteriota</taxon>
        <taxon>Stenosarchaea group</taxon>
        <taxon>Methanomicrobia</taxon>
        <taxon>Methanosarcinales</taxon>
        <taxon>Methanosarcinaceae</taxon>
        <taxon>Methanosalsum</taxon>
    </lineage>
</organism>
<name>A0A424YXY5_9EURY</name>